<proteinExistence type="predicted"/>
<dbReference type="Pfam" id="PF08213">
    <property type="entry name" value="COX24_C"/>
    <property type="match status" value="1"/>
</dbReference>
<feature type="domain" description="Ribosomal protein mS38 C-terminal" evidence="1">
    <location>
        <begin position="134"/>
        <end position="167"/>
    </location>
</feature>
<dbReference type="SMART" id="SM01155">
    <property type="entry name" value="DUF1713"/>
    <property type="match status" value="1"/>
</dbReference>
<gene>
    <name evidence="2" type="ORF">GWK47_051180</name>
</gene>
<dbReference type="InterPro" id="IPR013177">
    <property type="entry name" value="Ribosomal_mS38_C"/>
</dbReference>
<comment type="caution">
    <text evidence="2">The sequence shown here is derived from an EMBL/GenBank/DDBJ whole genome shotgun (WGS) entry which is preliminary data.</text>
</comment>
<name>A0A8J5CSA3_CHIOP</name>
<keyword evidence="3" id="KW-1185">Reference proteome</keyword>
<evidence type="ECO:0000313" key="2">
    <source>
        <dbReference type="EMBL" id="KAG0719115.1"/>
    </source>
</evidence>
<protein>
    <recommendedName>
        <fullName evidence="1">Ribosomal protein mS38 C-terminal domain-containing protein</fullName>
    </recommendedName>
</protein>
<accession>A0A8J5CSA3</accession>
<reference evidence="2" key="1">
    <citation type="submission" date="2020-07" db="EMBL/GenBank/DDBJ databases">
        <title>The High-quality genome of the commercially important snow crab, Chionoecetes opilio.</title>
        <authorList>
            <person name="Jeong J.-H."/>
            <person name="Ryu S."/>
        </authorList>
    </citation>
    <scope>NUCLEOTIDE SEQUENCE</scope>
    <source>
        <strain evidence="2">MADBK_172401_WGS</strain>
        <tissue evidence="2">Digestive gland</tissue>
    </source>
</reference>
<evidence type="ECO:0000259" key="1">
    <source>
        <dbReference type="SMART" id="SM01155"/>
    </source>
</evidence>
<dbReference type="AlphaFoldDB" id="A0A8J5CSA3"/>
<dbReference type="Proteomes" id="UP000770661">
    <property type="component" value="Unassembled WGS sequence"/>
</dbReference>
<dbReference type="OrthoDB" id="6423950at2759"/>
<dbReference type="EMBL" id="JACEEZ010015032">
    <property type="protein sequence ID" value="KAG0719115.1"/>
    <property type="molecule type" value="Genomic_DNA"/>
</dbReference>
<sequence>MAVFETMKAVLSARTVLRLGPVVPRKLISPMSCIPVQDTKDDLSLNLRHLTLSPAEAQLSSQFLASAVSASSQNTAELRLPPLRKPAIITVPTLYNGVVLEKDLPPLLNILEKIDPFEPQQSMETPPSQVVEKQAARLIVIRRRKMRRHKLKKLRKKMKYTWLKVRQKREYRKEKLFQAEQMAKVRQFQAFDAEQYVEDLLKRTKEKPVPKTWKSQRLPEFLIKELMEEERLKKIKNKQKILELKELKKIKDNYERKF</sequence>
<evidence type="ECO:0000313" key="3">
    <source>
        <dbReference type="Proteomes" id="UP000770661"/>
    </source>
</evidence>
<organism evidence="2 3">
    <name type="scientific">Chionoecetes opilio</name>
    <name type="common">Atlantic snow crab</name>
    <name type="synonym">Cancer opilio</name>
    <dbReference type="NCBI Taxonomy" id="41210"/>
    <lineage>
        <taxon>Eukaryota</taxon>
        <taxon>Metazoa</taxon>
        <taxon>Ecdysozoa</taxon>
        <taxon>Arthropoda</taxon>
        <taxon>Crustacea</taxon>
        <taxon>Multicrustacea</taxon>
        <taxon>Malacostraca</taxon>
        <taxon>Eumalacostraca</taxon>
        <taxon>Eucarida</taxon>
        <taxon>Decapoda</taxon>
        <taxon>Pleocyemata</taxon>
        <taxon>Brachyura</taxon>
        <taxon>Eubrachyura</taxon>
        <taxon>Majoidea</taxon>
        <taxon>Majidae</taxon>
        <taxon>Chionoecetes</taxon>
    </lineage>
</organism>